<proteinExistence type="predicted"/>
<dbReference type="AlphaFoldDB" id="A0A1H9QM57"/>
<accession>A0A1H9QM57</accession>
<dbReference type="InterPro" id="IPR002560">
    <property type="entry name" value="Transposase_DDE"/>
</dbReference>
<keyword evidence="3" id="KW-1185">Reference proteome</keyword>
<dbReference type="RefSeq" id="WP_143063385.1">
    <property type="nucleotide sequence ID" value="NZ_CP047199.1"/>
</dbReference>
<dbReference type="STRING" id="1121357.SAMN05661109_00583"/>
<gene>
    <name evidence="2" type="ORF">SAMN05661109_00583</name>
</gene>
<evidence type="ECO:0000313" key="3">
    <source>
        <dbReference type="Proteomes" id="UP000198929"/>
    </source>
</evidence>
<evidence type="ECO:0000313" key="2">
    <source>
        <dbReference type="EMBL" id="SER60929.1"/>
    </source>
</evidence>
<protein>
    <submittedName>
        <fullName evidence="2">Transposase</fullName>
    </submittedName>
</protein>
<dbReference type="Pfam" id="PF01610">
    <property type="entry name" value="DDE_Tnp_ISL3"/>
    <property type="match status" value="1"/>
</dbReference>
<sequence length="134" mass="15716">MPYTTAAGNHGRRGRAHDPLYRHRKTLLTTEYYLTDRQREALDNFFEHDQDYASFQETWLYYQQVIDCYRDTDTSDASTKFFDIAEAEKYVGHNQVAGKRKATAQIFVGLDGERVYENPRKKPVADRRFIPRAG</sequence>
<reference evidence="3" key="1">
    <citation type="submission" date="2016-10" db="EMBL/GenBank/DDBJ databases">
        <authorList>
            <person name="Varghese N."/>
            <person name="Submissions S."/>
        </authorList>
    </citation>
    <scope>NUCLEOTIDE SEQUENCE [LARGE SCALE GENOMIC DNA]</scope>
    <source>
        <strain evidence="3">DSM 20524</strain>
    </source>
</reference>
<dbReference type="EMBL" id="FOGQ01000002">
    <property type="protein sequence ID" value="SER60929.1"/>
    <property type="molecule type" value="Genomic_DNA"/>
</dbReference>
<dbReference type="Proteomes" id="UP000198929">
    <property type="component" value="Unassembled WGS sequence"/>
</dbReference>
<feature type="domain" description="Transposase IS204/IS1001/IS1096/IS1165 DDE" evidence="1">
    <location>
        <begin position="14"/>
        <end position="83"/>
    </location>
</feature>
<name>A0A1H9QM57_9CORY</name>
<evidence type="ECO:0000259" key="1">
    <source>
        <dbReference type="Pfam" id="PF01610"/>
    </source>
</evidence>
<organism evidence="2 3">
    <name type="scientific">Corynebacterium cystitidis DSM 20524</name>
    <dbReference type="NCBI Taxonomy" id="1121357"/>
    <lineage>
        <taxon>Bacteria</taxon>
        <taxon>Bacillati</taxon>
        <taxon>Actinomycetota</taxon>
        <taxon>Actinomycetes</taxon>
        <taxon>Mycobacteriales</taxon>
        <taxon>Corynebacteriaceae</taxon>
        <taxon>Corynebacterium</taxon>
    </lineage>
</organism>